<evidence type="ECO:0000313" key="3">
    <source>
        <dbReference type="Proteomes" id="UP001345691"/>
    </source>
</evidence>
<organism evidence="2 3">
    <name type="scientific">Exophiala sideris</name>
    <dbReference type="NCBI Taxonomy" id="1016849"/>
    <lineage>
        <taxon>Eukaryota</taxon>
        <taxon>Fungi</taxon>
        <taxon>Dikarya</taxon>
        <taxon>Ascomycota</taxon>
        <taxon>Pezizomycotina</taxon>
        <taxon>Eurotiomycetes</taxon>
        <taxon>Chaetothyriomycetidae</taxon>
        <taxon>Chaetothyriales</taxon>
        <taxon>Herpotrichiellaceae</taxon>
        <taxon>Exophiala</taxon>
    </lineage>
</organism>
<sequence>MPPKAKKPAASAAQHKRMHSDVPDGPSKRVAKSPEYPRLMLESEAKDILEHYSHEQLKALVVRLFGDPVTGPTVWRELSSLDEHIDGIPDGVLQEVRIAAKSECERIMQEAQDAASALADRAESLGSKSTVTLDDWPQALKDHLLDIKALMERGTMVYGLWAGIGMDGSAQRGGVCYL</sequence>
<dbReference type="EMBL" id="JAVRRF010000003">
    <property type="protein sequence ID" value="KAK5066868.1"/>
    <property type="molecule type" value="Genomic_DNA"/>
</dbReference>
<evidence type="ECO:0000256" key="1">
    <source>
        <dbReference type="SAM" id="MobiDB-lite"/>
    </source>
</evidence>
<dbReference type="Proteomes" id="UP001345691">
    <property type="component" value="Unassembled WGS sequence"/>
</dbReference>
<gene>
    <name evidence="2" type="ORF">LTR69_002216</name>
</gene>
<feature type="region of interest" description="Disordered" evidence="1">
    <location>
        <begin position="1"/>
        <end position="36"/>
    </location>
</feature>
<proteinExistence type="predicted"/>
<evidence type="ECO:0000313" key="2">
    <source>
        <dbReference type="EMBL" id="KAK5066868.1"/>
    </source>
</evidence>
<keyword evidence="3" id="KW-1185">Reference proteome</keyword>
<name>A0ABR0JLM5_9EURO</name>
<comment type="caution">
    <text evidence="2">The sequence shown here is derived from an EMBL/GenBank/DDBJ whole genome shotgun (WGS) entry which is preliminary data.</text>
</comment>
<reference evidence="2 3" key="1">
    <citation type="submission" date="2023-08" db="EMBL/GenBank/DDBJ databases">
        <title>Black Yeasts Isolated from many extreme environments.</title>
        <authorList>
            <person name="Coleine C."/>
            <person name="Stajich J.E."/>
            <person name="Selbmann L."/>
        </authorList>
    </citation>
    <scope>NUCLEOTIDE SEQUENCE [LARGE SCALE GENOMIC DNA]</scope>
    <source>
        <strain evidence="2 3">CCFEE 6328</strain>
    </source>
</reference>
<protein>
    <submittedName>
        <fullName evidence="2">Uncharacterized protein</fullName>
    </submittedName>
</protein>
<accession>A0ABR0JLM5</accession>